<evidence type="ECO:0000313" key="2">
    <source>
        <dbReference type="Proteomes" id="UP001165083"/>
    </source>
</evidence>
<protein>
    <submittedName>
        <fullName evidence="1">Unnamed protein product</fullName>
    </submittedName>
</protein>
<dbReference type="OrthoDB" id="123275at2759"/>
<organism evidence="1 2">
    <name type="scientific">Phytophthora lilii</name>
    <dbReference type="NCBI Taxonomy" id="2077276"/>
    <lineage>
        <taxon>Eukaryota</taxon>
        <taxon>Sar</taxon>
        <taxon>Stramenopiles</taxon>
        <taxon>Oomycota</taxon>
        <taxon>Peronosporomycetes</taxon>
        <taxon>Peronosporales</taxon>
        <taxon>Peronosporaceae</taxon>
        <taxon>Phytophthora</taxon>
    </lineage>
</organism>
<dbReference type="AlphaFoldDB" id="A0A9W6U3T3"/>
<accession>A0A9W6U3T3</accession>
<proteinExistence type="predicted"/>
<dbReference type="Proteomes" id="UP001165083">
    <property type="component" value="Unassembled WGS sequence"/>
</dbReference>
<reference evidence="1" key="1">
    <citation type="submission" date="2023-04" db="EMBL/GenBank/DDBJ databases">
        <title>Phytophthora lilii NBRC 32176.</title>
        <authorList>
            <person name="Ichikawa N."/>
            <person name="Sato H."/>
            <person name="Tonouchi N."/>
        </authorList>
    </citation>
    <scope>NUCLEOTIDE SEQUENCE</scope>
    <source>
        <strain evidence="1">NBRC 32176</strain>
    </source>
</reference>
<comment type="caution">
    <text evidence="1">The sequence shown here is derived from an EMBL/GenBank/DDBJ whole genome shotgun (WGS) entry which is preliminary data.</text>
</comment>
<keyword evidence="2" id="KW-1185">Reference proteome</keyword>
<sequence>MFQSILTKAFKTGRLSLTANQLKGRGFVINLYPTANEKAFKARKAGRGVRLDITRHDKKSYKRAQGGSIWSKIKSDLSSAFKFVKDSGLLSKGLDAAVPALVTAFGAPQAAIPARAAFKSLTGVGYTTLTAM</sequence>
<dbReference type="EMBL" id="BSXW01000557">
    <property type="protein sequence ID" value="GMF25508.1"/>
    <property type="molecule type" value="Genomic_DNA"/>
</dbReference>
<evidence type="ECO:0000313" key="1">
    <source>
        <dbReference type="EMBL" id="GMF25508.1"/>
    </source>
</evidence>
<gene>
    <name evidence="1" type="ORF">Plil01_001054600</name>
</gene>
<name>A0A9W6U3T3_9STRA</name>